<comment type="catalytic activity">
    <reaction evidence="1 7">
        <text>L-glutamate = D-glutamate</text>
        <dbReference type="Rhea" id="RHEA:12813"/>
        <dbReference type="ChEBI" id="CHEBI:29985"/>
        <dbReference type="ChEBI" id="CHEBI:29986"/>
        <dbReference type="EC" id="5.1.1.3"/>
    </reaction>
</comment>
<sequence length="270" mass="29271">MEPGYIAFFDSGIGGLTLLKECAQQLAGESFLYFGDNANAPYGNKSPEEIERLTLTAFGYLSRFPLKAAVLACNTVTAECAAALRARCPFPVLGVEPALKPAAKACKNVLVLATRATLSSKKFRALAESVSGACRFTFYCPRDLAGEIENNIFDLSKVDLSRHLPEGEQHFDGAVLGCTHYIFLKEQIAARLRCPVFDGNAGTADHLSKILGKIGQKEKSGYGGLSINAVKQEESLFDKMAINGDFCRKNAVFFVGNAAFKNKTVFFARL</sequence>
<comment type="pathway">
    <text evidence="7">Cell wall biogenesis; peptidoglycan biosynthesis.</text>
</comment>
<dbReference type="InterPro" id="IPR015942">
    <property type="entry name" value="Asp/Glu/hydantoin_racemase"/>
</dbReference>
<feature type="binding site" evidence="7">
    <location>
        <begin position="10"/>
        <end position="11"/>
    </location>
    <ligand>
        <name>substrate</name>
    </ligand>
</feature>
<dbReference type="UniPathway" id="UPA00219"/>
<dbReference type="GO" id="GO:0071555">
    <property type="term" value="P:cell wall organization"/>
    <property type="evidence" value="ECO:0007669"/>
    <property type="project" value="UniProtKB-KW"/>
</dbReference>
<reference evidence="8 9" key="1">
    <citation type="journal article" date="2019" name="Gut">
        <title>Antibiotics-induced monodominance of a novel gut bacterial order.</title>
        <authorList>
            <person name="Hildebrand F."/>
            <person name="Moitinho-Silva L."/>
            <person name="Blasche S."/>
            <person name="Jahn M.T."/>
            <person name="Gossmann T.I."/>
            <person name="Heuerta-Cepas J."/>
            <person name="Hercog R."/>
            <person name="Luetge M."/>
            <person name="Bahram M."/>
            <person name="Pryszlak A."/>
            <person name="Alves R.J."/>
            <person name="Waszak S.M."/>
            <person name="Zhu A."/>
            <person name="Ye L."/>
            <person name="Costea P.I."/>
            <person name="Aalvink S."/>
            <person name="Belzer C."/>
            <person name="Forslund S.K."/>
            <person name="Sunagawa S."/>
            <person name="Hentschel U."/>
            <person name="Merten C."/>
            <person name="Patil K.R."/>
            <person name="Benes V."/>
            <person name="Bork P."/>
        </authorList>
    </citation>
    <scope>NUCLEOTIDE SEQUENCE [LARGE SCALE GENOMIC DNA]</scope>
    <source>
        <strain evidence="8 9">HDS1380</strain>
    </source>
</reference>
<dbReference type="PANTHER" id="PTHR21198">
    <property type="entry name" value="GLUTAMATE RACEMASE"/>
    <property type="match status" value="1"/>
</dbReference>
<feature type="binding site" evidence="7">
    <location>
        <begin position="179"/>
        <end position="180"/>
    </location>
    <ligand>
        <name>substrate</name>
    </ligand>
</feature>
<dbReference type="GO" id="GO:0008360">
    <property type="term" value="P:regulation of cell shape"/>
    <property type="evidence" value="ECO:0007669"/>
    <property type="project" value="UniProtKB-KW"/>
</dbReference>
<dbReference type="SUPFAM" id="SSF53681">
    <property type="entry name" value="Aspartate/glutamate racemase"/>
    <property type="match status" value="2"/>
</dbReference>
<feature type="binding site" evidence="7">
    <location>
        <begin position="74"/>
        <end position="75"/>
    </location>
    <ligand>
        <name>substrate</name>
    </ligand>
</feature>
<proteinExistence type="inferred from homology"/>
<evidence type="ECO:0000256" key="7">
    <source>
        <dbReference type="HAMAP-Rule" id="MF_00258"/>
    </source>
</evidence>
<dbReference type="RefSeq" id="WP_129226478.1">
    <property type="nucleotide sequence ID" value="NZ_SDOZ01000003.1"/>
</dbReference>
<evidence type="ECO:0000256" key="4">
    <source>
        <dbReference type="ARBA" id="ARBA00022984"/>
    </source>
</evidence>
<keyword evidence="9" id="KW-1185">Reference proteome</keyword>
<evidence type="ECO:0000313" key="9">
    <source>
        <dbReference type="Proteomes" id="UP000291269"/>
    </source>
</evidence>
<comment type="caution">
    <text evidence="8">The sequence shown here is derived from an EMBL/GenBank/DDBJ whole genome shotgun (WGS) entry which is preliminary data.</text>
</comment>
<dbReference type="Proteomes" id="UP000291269">
    <property type="component" value="Unassembled WGS sequence"/>
</dbReference>
<gene>
    <name evidence="7 8" type="primary">murI</name>
    <name evidence="8" type="ORF">ESZ91_09100</name>
</gene>
<organism evidence="8 9">
    <name type="scientific">Candidatus Borkfalkia ceftriaxoniphila</name>
    <dbReference type="NCBI Taxonomy" id="2508949"/>
    <lineage>
        <taxon>Bacteria</taxon>
        <taxon>Bacillati</taxon>
        <taxon>Bacillota</taxon>
        <taxon>Clostridia</taxon>
        <taxon>Christensenellales</taxon>
        <taxon>Christensenellaceae</taxon>
        <taxon>Candidatus Borkfalkia</taxon>
    </lineage>
</organism>
<name>A0A4Q2KAD8_9FIRM</name>
<evidence type="ECO:0000313" key="8">
    <source>
        <dbReference type="EMBL" id="RXZ58205.1"/>
    </source>
</evidence>
<dbReference type="EC" id="5.1.1.3" evidence="2 7"/>
<evidence type="ECO:0000256" key="6">
    <source>
        <dbReference type="ARBA" id="ARBA00023316"/>
    </source>
</evidence>
<dbReference type="Gene3D" id="3.40.50.1860">
    <property type="match status" value="2"/>
</dbReference>
<dbReference type="Pfam" id="PF01177">
    <property type="entry name" value="Asp_Glu_race"/>
    <property type="match status" value="1"/>
</dbReference>
<keyword evidence="3 7" id="KW-0133">Cell shape</keyword>
<dbReference type="InterPro" id="IPR004391">
    <property type="entry name" value="Glu_race"/>
</dbReference>
<feature type="active site" description="Proton donor/acceptor" evidence="7">
    <location>
        <position position="178"/>
    </location>
</feature>
<dbReference type="InterPro" id="IPR001920">
    <property type="entry name" value="Asp/Glu_race"/>
</dbReference>
<evidence type="ECO:0000256" key="2">
    <source>
        <dbReference type="ARBA" id="ARBA00013090"/>
    </source>
</evidence>
<dbReference type="AlphaFoldDB" id="A0A4Q2KAD8"/>
<keyword evidence="5 7" id="KW-0413">Isomerase</keyword>
<dbReference type="GO" id="GO:0008881">
    <property type="term" value="F:glutamate racemase activity"/>
    <property type="evidence" value="ECO:0007669"/>
    <property type="project" value="UniProtKB-UniRule"/>
</dbReference>
<dbReference type="NCBIfam" id="TIGR00067">
    <property type="entry name" value="glut_race"/>
    <property type="match status" value="1"/>
</dbReference>
<evidence type="ECO:0000256" key="1">
    <source>
        <dbReference type="ARBA" id="ARBA00001602"/>
    </source>
</evidence>
<dbReference type="EMBL" id="SDOZ01000003">
    <property type="protein sequence ID" value="RXZ58205.1"/>
    <property type="molecule type" value="Genomic_DNA"/>
</dbReference>
<dbReference type="OrthoDB" id="9801055at2"/>
<feature type="binding site" evidence="7">
    <location>
        <begin position="42"/>
        <end position="43"/>
    </location>
    <ligand>
        <name>substrate</name>
    </ligand>
</feature>
<evidence type="ECO:0000256" key="5">
    <source>
        <dbReference type="ARBA" id="ARBA00023235"/>
    </source>
</evidence>
<dbReference type="HAMAP" id="MF_00258">
    <property type="entry name" value="Glu_racemase"/>
    <property type="match status" value="1"/>
</dbReference>
<comment type="function">
    <text evidence="7">Provides the (R)-glutamate required for cell wall biosynthesis.</text>
</comment>
<accession>A0A4Q2KAD8</accession>
<protein>
    <recommendedName>
        <fullName evidence="2 7">Glutamate racemase</fullName>
        <ecNumber evidence="2 7">5.1.1.3</ecNumber>
    </recommendedName>
</protein>
<dbReference type="GO" id="GO:0009252">
    <property type="term" value="P:peptidoglycan biosynthetic process"/>
    <property type="evidence" value="ECO:0007669"/>
    <property type="project" value="UniProtKB-UniRule"/>
</dbReference>
<feature type="active site" description="Proton donor/acceptor" evidence="7">
    <location>
        <position position="73"/>
    </location>
</feature>
<keyword evidence="4 7" id="KW-0573">Peptidoglycan synthesis</keyword>
<evidence type="ECO:0000256" key="3">
    <source>
        <dbReference type="ARBA" id="ARBA00022960"/>
    </source>
</evidence>
<keyword evidence="6 7" id="KW-0961">Cell wall biogenesis/degradation</keyword>
<dbReference type="PANTHER" id="PTHR21198:SF3">
    <property type="entry name" value="GLUTAMATE RACEMASE"/>
    <property type="match status" value="1"/>
</dbReference>
<comment type="similarity">
    <text evidence="7">Belongs to the aspartate/glutamate racemases family.</text>
</comment>